<keyword evidence="2" id="KW-0251">Elongation factor</keyword>
<feature type="region of interest" description="Disordered" evidence="1">
    <location>
        <begin position="143"/>
        <end position="163"/>
    </location>
</feature>
<dbReference type="PANTHER" id="PTHR35996">
    <property type="entry name" value="OSJNBA0038O10.25 PROTEIN"/>
    <property type="match status" value="1"/>
</dbReference>
<feature type="compositionally biased region" description="Acidic residues" evidence="1">
    <location>
        <begin position="151"/>
        <end position="163"/>
    </location>
</feature>
<name>A0A5A7Q232_STRAF</name>
<dbReference type="AlphaFoldDB" id="A0A5A7Q232"/>
<dbReference type="OrthoDB" id="784484at2759"/>
<dbReference type="GO" id="GO:0003746">
    <property type="term" value="F:translation elongation factor activity"/>
    <property type="evidence" value="ECO:0007669"/>
    <property type="project" value="UniProtKB-KW"/>
</dbReference>
<evidence type="ECO:0000256" key="1">
    <source>
        <dbReference type="SAM" id="MobiDB-lite"/>
    </source>
</evidence>
<dbReference type="PANTHER" id="PTHR35996:SF1">
    <property type="entry name" value="OS04G0528100 PROTEIN"/>
    <property type="match status" value="1"/>
</dbReference>
<evidence type="ECO:0000313" key="3">
    <source>
        <dbReference type="Proteomes" id="UP000325081"/>
    </source>
</evidence>
<organism evidence="2 3">
    <name type="scientific">Striga asiatica</name>
    <name type="common">Asiatic witchweed</name>
    <name type="synonym">Buchnera asiatica</name>
    <dbReference type="NCBI Taxonomy" id="4170"/>
    <lineage>
        <taxon>Eukaryota</taxon>
        <taxon>Viridiplantae</taxon>
        <taxon>Streptophyta</taxon>
        <taxon>Embryophyta</taxon>
        <taxon>Tracheophyta</taxon>
        <taxon>Spermatophyta</taxon>
        <taxon>Magnoliopsida</taxon>
        <taxon>eudicotyledons</taxon>
        <taxon>Gunneridae</taxon>
        <taxon>Pentapetalae</taxon>
        <taxon>asterids</taxon>
        <taxon>lamiids</taxon>
        <taxon>Lamiales</taxon>
        <taxon>Orobanchaceae</taxon>
        <taxon>Buchnereae</taxon>
        <taxon>Striga</taxon>
    </lineage>
</organism>
<reference evidence="3" key="1">
    <citation type="journal article" date="2019" name="Curr. Biol.">
        <title>Genome Sequence of Striga asiatica Provides Insight into the Evolution of Plant Parasitism.</title>
        <authorList>
            <person name="Yoshida S."/>
            <person name="Kim S."/>
            <person name="Wafula E.K."/>
            <person name="Tanskanen J."/>
            <person name="Kim Y.M."/>
            <person name="Honaas L."/>
            <person name="Yang Z."/>
            <person name="Spallek T."/>
            <person name="Conn C.E."/>
            <person name="Ichihashi Y."/>
            <person name="Cheong K."/>
            <person name="Cui S."/>
            <person name="Der J.P."/>
            <person name="Gundlach H."/>
            <person name="Jiao Y."/>
            <person name="Hori C."/>
            <person name="Ishida J.K."/>
            <person name="Kasahara H."/>
            <person name="Kiba T."/>
            <person name="Kim M.S."/>
            <person name="Koo N."/>
            <person name="Laohavisit A."/>
            <person name="Lee Y.H."/>
            <person name="Lumba S."/>
            <person name="McCourt P."/>
            <person name="Mortimer J.C."/>
            <person name="Mutuku J.M."/>
            <person name="Nomura T."/>
            <person name="Sasaki-Sekimoto Y."/>
            <person name="Seto Y."/>
            <person name="Wang Y."/>
            <person name="Wakatake T."/>
            <person name="Sakakibara H."/>
            <person name="Demura T."/>
            <person name="Yamaguchi S."/>
            <person name="Yoneyama K."/>
            <person name="Manabe R.I."/>
            <person name="Nelson D.C."/>
            <person name="Schulman A.H."/>
            <person name="Timko M.P."/>
            <person name="dePamphilis C.W."/>
            <person name="Choi D."/>
            <person name="Shirasu K."/>
        </authorList>
    </citation>
    <scope>NUCLEOTIDE SEQUENCE [LARGE SCALE GENOMIC DNA]</scope>
    <source>
        <strain evidence="3">cv. UVA1</strain>
    </source>
</reference>
<sequence>MQLKMWFGERTSAIFHSQIDNGFGCACNSHYHAAAGLGFTADLLGVNPLLQCSWKSAVRGGKRLVFSSGTSFTPGSMVNSRGLGPVRAFFPNPIQEPILKEALKEPVAFVGGIFAGLLRLNLNEEPLKEWVSRTVEASGLTLEEISKSPDADEEDVPQQIEIE</sequence>
<dbReference type="Proteomes" id="UP000325081">
    <property type="component" value="Unassembled WGS sequence"/>
</dbReference>
<dbReference type="Pfam" id="PF26369">
    <property type="entry name" value="UPF0426"/>
    <property type="match status" value="1"/>
</dbReference>
<evidence type="ECO:0000313" key="2">
    <source>
        <dbReference type="EMBL" id="GER38417.1"/>
    </source>
</evidence>
<keyword evidence="2" id="KW-0648">Protein biosynthesis</keyword>
<dbReference type="InterPro" id="IPR040278">
    <property type="entry name" value="UPF0426"/>
</dbReference>
<dbReference type="EMBL" id="BKCP01005516">
    <property type="protein sequence ID" value="GER38417.1"/>
    <property type="molecule type" value="Genomic_DNA"/>
</dbReference>
<accession>A0A5A7Q232</accession>
<proteinExistence type="predicted"/>
<gene>
    <name evidence="2" type="ORF">STAS_14943</name>
</gene>
<comment type="caution">
    <text evidence="2">The sequence shown here is derived from an EMBL/GenBank/DDBJ whole genome shotgun (WGS) entry which is preliminary data.</text>
</comment>
<protein>
    <submittedName>
        <fullName evidence="2">Elongation factor 2</fullName>
    </submittedName>
</protein>
<keyword evidence="3" id="KW-1185">Reference proteome</keyword>